<keyword evidence="2" id="KW-1185">Reference proteome</keyword>
<protein>
    <submittedName>
        <fullName evidence="1">Uncharacterized protein</fullName>
    </submittedName>
</protein>
<proteinExistence type="predicted"/>
<dbReference type="AlphaFoldDB" id="A0A974NMK9"/>
<reference evidence="1 2" key="1">
    <citation type="submission" date="2021-01" db="EMBL/GenBank/DDBJ databases">
        <title>FDA dAtabase for Regulatory Grade micrObial Sequences (FDA-ARGOS): Supporting development and validation of Infectious Disease Dx tests.</title>
        <authorList>
            <person name="Nelson B."/>
            <person name="Plummer A."/>
            <person name="Tallon L."/>
            <person name="Sadzewicz L."/>
            <person name="Zhao X."/>
            <person name="Boylan J."/>
            <person name="Ott S."/>
            <person name="Bowen H."/>
            <person name="Vavikolanu K."/>
            <person name="Mehta A."/>
            <person name="Aluvathingal J."/>
            <person name="Nadendla S."/>
            <person name="Myers T."/>
            <person name="Yan Y."/>
            <person name="Sichtig H."/>
        </authorList>
    </citation>
    <scope>NUCLEOTIDE SEQUENCE [LARGE SCALE GENOMIC DNA]</scope>
    <source>
        <strain evidence="1 2">FDAARGOS_1161</strain>
    </source>
</reference>
<evidence type="ECO:0000313" key="1">
    <source>
        <dbReference type="EMBL" id="QQT00449.1"/>
    </source>
</evidence>
<gene>
    <name evidence="1" type="ORF">I6J18_00380</name>
</gene>
<dbReference type="Proteomes" id="UP000595254">
    <property type="component" value="Chromosome"/>
</dbReference>
<accession>A0A974NMK9</accession>
<organism evidence="1 2">
    <name type="scientific">Peribacillus psychrosaccharolyticus</name>
    <name type="common">Bacillus psychrosaccharolyticus</name>
    <dbReference type="NCBI Taxonomy" id="1407"/>
    <lineage>
        <taxon>Bacteria</taxon>
        <taxon>Bacillati</taxon>
        <taxon>Bacillota</taxon>
        <taxon>Bacilli</taxon>
        <taxon>Bacillales</taxon>
        <taxon>Bacillaceae</taxon>
        <taxon>Peribacillus</taxon>
    </lineage>
</organism>
<dbReference type="EMBL" id="CP068053">
    <property type="protein sequence ID" value="QQT00449.1"/>
    <property type="molecule type" value="Genomic_DNA"/>
</dbReference>
<dbReference type="RefSeq" id="WP_051387554.1">
    <property type="nucleotide sequence ID" value="NZ_CP068053.1"/>
</dbReference>
<sequence length="79" mass="9395">MKRSFPICLYWCKTQSLEEFYKDAKIEKVDKVIIQDGSTGASKAITEQEQIDEFLSQIKNIEFSPQDNQEERDGWRYRI</sequence>
<dbReference type="KEGG" id="ppsr:I6J18_00380"/>
<evidence type="ECO:0000313" key="2">
    <source>
        <dbReference type="Proteomes" id="UP000595254"/>
    </source>
</evidence>
<name>A0A974NMK9_PERPY</name>